<feature type="compositionally biased region" description="Basic residues" evidence="1">
    <location>
        <begin position="412"/>
        <end position="435"/>
    </location>
</feature>
<comment type="caution">
    <text evidence="2">The sequence shown here is derived from an EMBL/GenBank/DDBJ whole genome shotgun (WGS) entry which is preliminary data.</text>
</comment>
<sequence length="514" mass="56199">MSGVVSNKFDDIMLQFDNLQSEIEEQANNERKSNEDKIVSDEEKLLSKIDEENERHRDRAPKPPPHAVKNISATDSAIISRSASIQPSAIEFASQKNSPSVTRSNTTSTITAKSLARSSIPSSRTGNTVSRSSTTSTVSRTSTTSTISNTGAPYPILKSSVTNFSTSKSISDPSTKRRSQIAATPRVLIEAQDSSPNTRVTSIASSQSGVETITSQSLPAYRVSQHSSESSKSQPAYSYAAPPKTKQQVINESLATLSGSPNKKNHSTSDVAVRTPILPSSHRRTASGYSIGDVPATPLSAYSHKRTTSNSSFSESVRTGADSFVTARSENIDEDDPPHPFDPMSVSLNKCEDEQFPYDVDAPLMKKKLSHSSASNSDASLFESDKSKSKHIKLEDTEDDALYEDLETSHVRPTKSKPARRHSKRSSKNLKAGKKKSIRPFSYDTLARLLNATDGIVIGQEFADLQIPTEEKYLIEKIVDSISRLTANMMLNPNRYDQGCQRLEKVLNALEGFE</sequence>
<feature type="region of interest" description="Disordered" evidence="1">
    <location>
        <begin position="24"/>
        <end position="75"/>
    </location>
</feature>
<evidence type="ECO:0000256" key="1">
    <source>
        <dbReference type="SAM" id="MobiDB-lite"/>
    </source>
</evidence>
<feature type="region of interest" description="Disordered" evidence="1">
    <location>
        <begin position="403"/>
        <end position="435"/>
    </location>
</feature>
<dbReference type="Proteomes" id="UP001165063">
    <property type="component" value="Unassembled WGS sequence"/>
</dbReference>
<feature type="compositionally biased region" description="Polar residues" evidence="1">
    <location>
        <begin position="192"/>
        <end position="218"/>
    </location>
</feature>
<proteinExistence type="predicted"/>
<keyword evidence="3" id="KW-1185">Reference proteome</keyword>
<evidence type="ECO:0000313" key="3">
    <source>
        <dbReference type="Proteomes" id="UP001165063"/>
    </source>
</evidence>
<dbReference type="AlphaFoldDB" id="A0A9W7DJR5"/>
<feature type="compositionally biased region" description="Polar residues" evidence="1">
    <location>
        <begin position="94"/>
        <end position="121"/>
    </location>
</feature>
<feature type="compositionally biased region" description="Polar residues" evidence="1">
    <location>
        <begin position="159"/>
        <end position="173"/>
    </location>
</feature>
<feature type="compositionally biased region" description="Polar residues" evidence="1">
    <location>
        <begin position="245"/>
        <end position="262"/>
    </location>
</feature>
<name>A0A9W7DJR5_AMBMO</name>
<evidence type="ECO:0000313" key="2">
    <source>
        <dbReference type="EMBL" id="GMG56538.1"/>
    </source>
</evidence>
<feature type="compositionally biased region" description="Low complexity" evidence="1">
    <location>
        <begin position="371"/>
        <end position="382"/>
    </location>
</feature>
<feature type="compositionally biased region" description="Low complexity" evidence="1">
    <location>
        <begin position="122"/>
        <end position="151"/>
    </location>
</feature>
<feature type="compositionally biased region" description="Low complexity" evidence="1">
    <location>
        <begin position="224"/>
        <end position="233"/>
    </location>
</feature>
<feature type="region of interest" description="Disordered" evidence="1">
    <location>
        <begin position="369"/>
        <end position="390"/>
    </location>
</feature>
<dbReference type="OrthoDB" id="4067583at2759"/>
<accession>A0A9W7DJR5</accession>
<feature type="region of interest" description="Disordered" evidence="1">
    <location>
        <begin position="89"/>
        <end position="319"/>
    </location>
</feature>
<feature type="compositionally biased region" description="Basic and acidic residues" evidence="1">
    <location>
        <begin position="28"/>
        <end position="61"/>
    </location>
</feature>
<feature type="compositionally biased region" description="Polar residues" evidence="1">
    <location>
        <begin position="308"/>
        <end position="317"/>
    </location>
</feature>
<organism evidence="2 3">
    <name type="scientific">Ambrosiozyma monospora</name>
    <name type="common">Yeast</name>
    <name type="synonym">Endomycopsis monosporus</name>
    <dbReference type="NCBI Taxonomy" id="43982"/>
    <lineage>
        <taxon>Eukaryota</taxon>
        <taxon>Fungi</taxon>
        <taxon>Dikarya</taxon>
        <taxon>Ascomycota</taxon>
        <taxon>Saccharomycotina</taxon>
        <taxon>Pichiomycetes</taxon>
        <taxon>Pichiales</taxon>
        <taxon>Pichiaceae</taxon>
        <taxon>Ambrosiozyma</taxon>
    </lineage>
</organism>
<gene>
    <name evidence="2" type="ORF">Amon01_000860500</name>
</gene>
<dbReference type="EMBL" id="BSXU01007789">
    <property type="protein sequence ID" value="GMG56538.1"/>
    <property type="molecule type" value="Genomic_DNA"/>
</dbReference>
<reference evidence="2" key="1">
    <citation type="submission" date="2023-04" db="EMBL/GenBank/DDBJ databases">
        <title>Ambrosiozyma monospora NBRC 1965.</title>
        <authorList>
            <person name="Ichikawa N."/>
            <person name="Sato H."/>
            <person name="Tonouchi N."/>
        </authorList>
    </citation>
    <scope>NUCLEOTIDE SEQUENCE</scope>
    <source>
        <strain evidence="2">NBRC 1965</strain>
    </source>
</reference>
<protein>
    <submittedName>
        <fullName evidence="2">Unnamed protein product</fullName>
    </submittedName>
</protein>